<reference evidence="2" key="2">
    <citation type="submission" date="2021-04" db="EMBL/GenBank/DDBJ databases">
        <authorList>
            <person name="Gilroy R."/>
        </authorList>
    </citation>
    <scope>NUCLEOTIDE SEQUENCE</scope>
    <source>
        <strain evidence="2">ChiSxjej5B17-1746</strain>
    </source>
</reference>
<protein>
    <submittedName>
        <fullName evidence="2">NAD(P)-dependent oxidoreductase</fullName>
    </submittedName>
</protein>
<dbReference type="EMBL" id="DXGI01000050">
    <property type="protein sequence ID" value="HIW77790.1"/>
    <property type="molecule type" value="Genomic_DNA"/>
</dbReference>
<proteinExistence type="predicted"/>
<dbReference type="PANTHER" id="PTHR43245">
    <property type="entry name" value="BIFUNCTIONAL POLYMYXIN RESISTANCE PROTEIN ARNA"/>
    <property type="match status" value="1"/>
</dbReference>
<evidence type="ECO:0000313" key="3">
    <source>
        <dbReference type="Proteomes" id="UP000824264"/>
    </source>
</evidence>
<dbReference type="CDD" id="cd08946">
    <property type="entry name" value="SDR_e"/>
    <property type="match status" value="1"/>
</dbReference>
<dbReference type="InterPro" id="IPR001509">
    <property type="entry name" value="Epimerase_deHydtase"/>
</dbReference>
<accession>A0A9D1U944</accession>
<evidence type="ECO:0000313" key="2">
    <source>
        <dbReference type="EMBL" id="HIW77790.1"/>
    </source>
</evidence>
<name>A0A9D1U944_9BACT</name>
<dbReference type="Pfam" id="PF01370">
    <property type="entry name" value="Epimerase"/>
    <property type="match status" value="1"/>
</dbReference>
<feature type="domain" description="NAD-dependent epimerase/dehydratase" evidence="1">
    <location>
        <begin position="3"/>
        <end position="227"/>
    </location>
</feature>
<dbReference type="AlphaFoldDB" id="A0A9D1U944"/>
<organism evidence="2 3">
    <name type="scientific">Candidatus Bilophila faecipullorum</name>
    <dbReference type="NCBI Taxonomy" id="2838482"/>
    <lineage>
        <taxon>Bacteria</taxon>
        <taxon>Pseudomonadati</taxon>
        <taxon>Thermodesulfobacteriota</taxon>
        <taxon>Desulfovibrionia</taxon>
        <taxon>Desulfovibrionales</taxon>
        <taxon>Desulfovibrionaceae</taxon>
        <taxon>Bilophila</taxon>
    </lineage>
</organism>
<sequence>MRILVTGGAGFIGSHLVRALLRQGDEVIVFDRVPVPHLLSDVRDSITYVQGDAASEVDLYRAVATSRAEGIFHLGALLAGACEENPPLAFQINFRSTQVLLDAALSCGVKRFFFMSSISLYAPSAVEPVPEDAPKEPATIYGQTKLAGEHLLRWYGDTYGLDVRGIRPTWVWGPNRSNGLTTRYTSGLVGSIAAGGEVHLDNPDERGDWIYVHDTVKAMLLVWNAPHPSRRFYTVCGSVHTLREVAEIANRLCPETQVTYAQHGAVTSPYACSFDDTPIREELGYAPDWSIEDSVKDYIRAVTGKAC</sequence>
<reference evidence="2" key="1">
    <citation type="journal article" date="2021" name="PeerJ">
        <title>Extensive microbial diversity within the chicken gut microbiome revealed by metagenomics and culture.</title>
        <authorList>
            <person name="Gilroy R."/>
            <person name="Ravi A."/>
            <person name="Getino M."/>
            <person name="Pursley I."/>
            <person name="Horton D.L."/>
            <person name="Alikhan N.F."/>
            <person name="Baker D."/>
            <person name="Gharbi K."/>
            <person name="Hall N."/>
            <person name="Watson M."/>
            <person name="Adriaenssens E.M."/>
            <person name="Foster-Nyarko E."/>
            <person name="Jarju S."/>
            <person name="Secka A."/>
            <person name="Antonio M."/>
            <person name="Oren A."/>
            <person name="Chaudhuri R.R."/>
            <person name="La Ragione R."/>
            <person name="Hildebrand F."/>
            <person name="Pallen M.J."/>
        </authorList>
    </citation>
    <scope>NUCLEOTIDE SEQUENCE</scope>
    <source>
        <strain evidence="2">ChiSxjej5B17-1746</strain>
    </source>
</reference>
<dbReference type="SUPFAM" id="SSF51735">
    <property type="entry name" value="NAD(P)-binding Rossmann-fold domains"/>
    <property type="match status" value="1"/>
</dbReference>
<comment type="caution">
    <text evidence="2">The sequence shown here is derived from an EMBL/GenBank/DDBJ whole genome shotgun (WGS) entry which is preliminary data.</text>
</comment>
<evidence type="ECO:0000259" key="1">
    <source>
        <dbReference type="Pfam" id="PF01370"/>
    </source>
</evidence>
<dbReference type="Gene3D" id="3.40.50.720">
    <property type="entry name" value="NAD(P)-binding Rossmann-like Domain"/>
    <property type="match status" value="1"/>
</dbReference>
<dbReference type="InterPro" id="IPR036291">
    <property type="entry name" value="NAD(P)-bd_dom_sf"/>
</dbReference>
<dbReference type="Proteomes" id="UP000824264">
    <property type="component" value="Unassembled WGS sequence"/>
</dbReference>
<gene>
    <name evidence="2" type="ORF">H9874_01415</name>
</gene>
<dbReference type="InterPro" id="IPR050177">
    <property type="entry name" value="Lipid_A_modif_metabolic_enz"/>
</dbReference>